<dbReference type="EMBL" id="JAUTXT010000032">
    <property type="protein sequence ID" value="KAK3672552.1"/>
    <property type="molecule type" value="Genomic_DNA"/>
</dbReference>
<organism evidence="2 3">
    <name type="scientific">Recurvomyces mirabilis</name>
    <dbReference type="NCBI Taxonomy" id="574656"/>
    <lineage>
        <taxon>Eukaryota</taxon>
        <taxon>Fungi</taxon>
        <taxon>Dikarya</taxon>
        <taxon>Ascomycota</taxon>
        <taxon>Pezizomycotina</taxon>
        <taxon>Dothideomycetes</taxon>
        <taxon>Dothideomycetidae</taxon>
        <taxon>Mycosphaerellales</taxon>
        <taxon>Teratosphaeriaceae</taxon>
        <taxon>Recurvomyces</taxon>
    </lineage>
</organism>
<evidence type="ECO:0000259" key="1">
    <source>
        <dbReference type="SMART" id="SM00148"/>
    </source>
</evidence>
<dbReference type="InterPro" id="IPR017946">
    <property type="entry name" value="PLC-like_Pdiesterase_TIM-brl"/>
</dbReference>
<feature type="domain" description="Phosphatidylinositol-specific phospholipase C X" evidence="1">
    <location>
        <begin position="163"/>
        <end position="313"/>
    </location>
</feature>
<sequence length="509" mass="56235">MSGPITIRNLTAQPLTVKLVERYEAPNPKDFQPNGGFSMSNLTSNFTTLLGNNSTSRPSVTALNDKSQSFTKQDVDVRMEPFSTHKTEISTTERGPTEILRLTLQGDGGGKWRIDTPTPSAASQSLVPLTPDPKHDYTAVYNPADQFLAIIETTDLHSWMKEFKDETPLSALSIPGTHNSPTHHKALMSVRCQAVSPKEQLENGVRFFDIRVQPVKPDDPKDDGLALVHGAFPISLTGPKRFRDLVNTVQDFLRENPSETLIMSLKREGTGNATDQQLSDILKDHYTNPEQWWTQPQIPSLGEARGKIVLVRRFVTSDRLKGEWDGRGWGLNAENWAYNTPDCSYGHVRVQDFCEVLETENIDKKIGLCCDHFERAAAVICPVPGVTTDSNNPVPDGPLYLNFLSASNFWKVGCWPDRIAAKLNPAVTNFLCQKHEVGDKGVDAPGEEFQGDGGVGIVVCDWVGNNGDWDLAAVEAEGSWMAVDDRSGSRNHDSDCHPDGMSISPFFVE</sequence>
<dbReference type="InterPro" id="IPR000909">
    <property type="entry name" value="PLipase_C_PInositol-sp_X_dom"/>
</dbReference>
<gene>
    <name evidence="2" type="ORF">LTR78_007603</name>
</gene>
<dbReference type="SMART" id="SM00148">
    <property type="entry name" value="PLCXc"/>
    <property type="match status" value="1"/>
</dbReference>
<protein>
    <recommendedName>
        <fullName evidence="1">Phosphatidylinositol-specific phospholipase C X domain-containing protein</fullName>
    </recommendedName>
</protein>
<keyword evidence="3" id="KW-1185">Reference proteome</keyword>
<dbReference type="PROSITE" id="PS50007">
    <property type="entry name" value="PIPLC_X_DOMAIN"/>
    <property type="match status" value="1"/>
</dbReference>
<dbReference type="Gene3D" id="3.20.20.190">
    <property type="entry name" value="Phosphatidylinositol (PI) phosphodiesterase"/>
    <property type="match status" value="1"/>
</dbReference>
<dbReference type="CDD" id="cd08586">
    <property type="entry name" value="PI-PLCc_BcPLC_like"/>
    <property type="match status" value="1"/>
</dbReference>
<dbReference type="InterPro" id="IPR051057">
    <property type="entry name" value="PI-PLC_domain"/>
</dbReference>
<dbReference type="PANTHER" id="PTHR13593:SF113">
    <property type="entry name" value="SI:DKEY-266F7.9"/>
    <property type="match status" value="1"/>
</dbReference>
<dbReference type="Pfam" id="PF00388">
    <property type="entry name" value="PI-PLC-X"/>
    <property type="match status" value="1"/>
</dbReference>
<name>A0AAE0TRL9_9PEZI</name>
<evidence type="ECO:0000313" key="2">
    <source>
        <dbReference type="EMBL" id="KAK3672552.1"/>
    </source>
</evidence>
<dbReference type="AlphaFoldDB" id="A0AAE0TRL9"/>
<reference evidence="2" key="1">
    <citation type="submission" date="2023-07" db="EMBL/GenBank/DDBJ databases">
        <title>Black Yeasts Isolated from many extreme environments.</title>
        <authorList>
            <person name="Coleine C."/>
            <person name="Stajich J.E."/>
            <person name="Selbmann L."/>
        </authorList>
    </citation>
    <scope>NUCLEOTIDE SEQUENCE</scope>
    <source>
        <strain evidence="2">CCFEE 5485</strain>
    </source>
</reference>
<dbReference type="Proteomes" id="UP001274830">
    <property type="component" value="Unassembled WGS sequence"/>
</dbReference>
<dbReference type="SUPFAM" id="SSF51695">
    <property type="entry name" value="PLC-like phosphodiesterases"/>
    <property type="match status" value="1"/>
</dbReference>
<dbReference type="GO" id="GO:0008081">
    <property type="term" value="F:phosphoric diester hydrolase activity"/>
    <property type="evidence" value="ECO:0007669"/>
    <property type="project" value="InterPro"/>
</dbReference>
<dbReference type="PANTHER" id="PTHR13593">
    <property type="match status" value="1"/>
</dbReference>
<proteinExistence type="predicted"/>
<evidence type="ECO:0000313" key="3">
    <source>
        <dbReference type="Proteomes" id="UP001274830"/>
    </source>
</evidence>
<dbReference type="GO" id="GO:0006629">
    <property type="term" value="P:lipid metabolic process"/>
    <property type="evidence" value="ECO:0007669"/>
    <property type="project" value="InterPro"/>
</dbReference>
<comment type="caution">
    <text evidence="2">The sequence shown here is derived from an EMBL/GenBank/DDBJ whole genome shotgun (WGS) entry which is preliminary data.</text>
</comment>
<accession>A0AAE0TRL9</accession>